<organism evidence="7 8">
    <name type="scientific">Mycolicibacterium goodii</name>
    <name type="common">Mycobacterium goodii</name>
    <dbReference type="NCBI Taxonomy" id="134601"/>
    <lineage>
        <taxon>Bacteria</taxon>
        <taxon>Bacillati</taxon>
        <taxon>Actinomycetota</taxon>
        <taxon>Actinomycetes</taxon>
        <taxon>Mycobacteriales</taxon>
        <taxon>Mycobacteriaceae</taxon>
        <taxon>Mycolicibacterium</taxon>
    </lineage>
</organism>
<dbReference type="PANTHER" id="PTHR45649">
    <property type="entry name" value="AMINO-ACID PERMEASE BAT1"/>
    <property type="match status" value="1"/>
</dbReference>
<dbReference type="RefSeq" id="WP_214395257.1">
    <property type="nucleotide sequence ID" value="NZ_JAHBOL010000029.1"/>
</dbReference>
<feature type="transmembrane region" description="Helical" evidence="6">
    <location>
        <begin position="370"/>
        <end position="394"/>
    </location>
</feature>
<evidence type="ECO:0000313" key="8">
    <source>
        <dbReference type="Proteomes" id="UP000696413"/>
    </source>
</evidence>
<keyword evidence="5 6" id="KW-0472">Membrane</keyword>
<evidence type="ECO:0000256" key="4">
    <source>
        <dbReference type="ARBA" id="ARBA00022989"/>
    </source>
</evidence>
<keyword evidence="4 6" id="KW-1133">Transmembrane helix</keyword>
<comment type="caution">
    <text evidence="7">The sequence shown here is derived from an EMBL/GenBank/DDBJ whole genome shotgun (WGS) entry which is preliminary data.</text>
</comment>
<proteinExistence type="predicted"/>
<evidence type="ECO:0000313" key="7">
    <source>
        <dbReference type="EMBL" id="MBU8824854.1"/>
    </source>
</evidence>
<evidence type="ECO:0000256" key="6">
    <source>
        <dbReference type="SAM" id="Phobius"/>
    </source>
</evidence>
<dbReference type="EMBL" id="JAHBOM010000013">
    <property type="protein sequence ID" value="MBU8824854.1"/>
    <property type="molecule type" value="Genomic_DNA"/>
</dbReference>
<feature type="transmembrane region" description="Helical" evidence="6">
    <location>
        <begin position="415"/>
        <end position="433"/>
    </location>
</feature>
<dbReference type="PANTHER" id="PTHR45649:SF26">
    <property type="entry name" value="OS04G0435100 PROTEIN"/>
    <property type="match status" value="1"/>
</dbReference>
<evidence type="ECO:0000256" key="1">
    <source>
        <dbReference type="ARBA" id="ARBA00004141"/>
    </source>
</evidence>
<feature type="transmembrane region" description="Helical" evidence="6">
    <location>
        <begin position="57"/>
        <end position="79"/>
    </location>
</feature>
<feature type="transmembrane region" description="Helical" evidence="6">
    <location>
        <begin position="28"/>
        <end position="51"/>
    </location>
</feature>
<dbReference type="PIRSF" id="PIRSF006060">
    <property type="entry name" value="AA_transporter"/>
    <property type="match status" value="1"/>
</dbReference>
<gene>
    <name evidence="7" type="ORF">KL859_18525</name>
</gene>
<feature type="transmembrane region" description="Helical" evidence="6">
    <location>
        <begin position="445"/>
        <end position="463"/>
    </location>
</feature>
<evidence type="ECO:0000256" key="5">
    <source>
        <dbReference type="ARBA" id="ARBA00023136"/>
    </source>
</evidence>
<keyword evidence="8" id="KW-1185">Reference proteome</keyword>
<keyword evidence="3 6" id="KW-0812">Transmembrane</keyword>
<feature type="transmembrane region" description="Helical" evidence="6">
    <location>
        <begin position="140"/>
        <end position="158"/>
    </location>
</feature>
<reference evidence="7 8" key="1">
    <citation type="submission" date="2021-05" db="EMBL/GenBank/DDBJ databases">
        <title>Draft Genome Sequences of Clinical Respiratory Isolates of Mycobacterium goodii Recovered in Ireland.</title>
        <authorList>
            <person name="Flanagan P.R."/>
            <person name="Mok S."/>
            <person name="Roycroft E."/>
            <person name="Rogers T.R."/>
            <person name="Fitzgibbon M."/>
        </authorList>
    </citation>
    <scope>NUCLEOTIDE SEQUENCE [LARGE SCALE GENOMIC DNA]</scope>
    <source>
        <strain evidence="7 8">14IE55</strain>
    </source>
</reference>
<dbReference type="InterPro" id="IPR002293">
    <property type="entry name" value="AA/rel_permease1"/>
</dbReference>
<comment type="subcellular location">
    <subcellularLocation>
        <location evidence="1">Membrane</location>
        <topology evidence="1">Multi-pass membrane protein</topology>
    </subcellularLocation>
</comment>
<dbReference type="Pfam" id="PF13520">
    <property type="entry name" value="AA_permease_2"/>
    <property type="match status" value="1"/>
</dbReference>
<evidence type="ECO:0000256" key="3">
    <source>
        <dbReference type="ARBA" id="ARBA00022692"/>
    </source>
</evidence>
<feature type="transmembrane region" description="Helical" evidence="6">
    <location>
        <begin position="249"/>
        <end position="271"/>
    </location>
</feature>
<dbReference type="Proteomes" id="UP000696413">
    <property type="component" value="Unassembled WGS sequence"/>
</dbReference>
<name>A0ABS6HQ85_MYCGD</name>
<keyword evidence="2" id="KW-0813">Transport</keyword>
<protein>
    <submittedName>
        <fullName evidence="7">Amino acid permease</fullName>
    </submittedName>
</protein>
<dbReference type="Gene3D" id="1.20.1740.10">
    <property type="entry name" value="Amino acid/polyamine transporter I"/>
    <property type="match status" value="1"/>
</dbReference>
<evidence type="ECO:0000256" key="2">
    <source>
        <dbReference type="ARBA" id="ARBA00022448"/>
    </source>
</evidence>
<accession>A0ABS6HQ85</accession>
<feature type="transmembrane region" description="Helical" evidence="6">
    <location>
        <begin position="297"/>
        <end position="322"/>
    </location>
</feature>
<feature type="transmembrane region" description="Helical" evidence="6">
    <location>
        <begin position="343"/>
        <end position="364"/>
    </location>
</feature>
<feature type="transmembrane region" description="Helical" evidence="6">
    <location>
        <begin position="207"/>
        <end position="228"/>
    </location>
</feature>
<feature type="transmembrane region" description="Helical" evidence="6">
    <location>
        <begin position="165"/>
        <end position="187"/>
    </location>
</feature>
<feature type="transmembrane region" description="Helical" evidence="6">
    <location>
        <begin position="100"/>
        <end position="128"/>
    </location>
</feature>
<sequence length="481" mass="51122">MDDIATRTIGDTAAAAGPMRREFTMWSAAMLGFVFVSPIVAMYMVFGLGLAAAGPGFWWALVVVLIGQVLIGVTFGVLASRWPMAGGVYQWSRRLLGPAYGWFAGWAYMWTLIVTMTAVSYGGALFAAAAFGLDAENQKLMSLVGMVLLAGAVLVNVLGRAAVRVVGFLCLVAEVVGSVGIAVWLLCFHRVNSVATLGSAITWPPDTAFMATPFVLAVMFAGWSFLGFESASTLAEEVAEPRRDIPKAIVGSLVGVGIVVLFTCLAFLMAMPESAATEADPVAATLSAYLPAPAFEAVMILFVLAYFATVVAVSSAVSRIVWSYARNKELPASRHLGRLHGRINTPTVATVVTGTIGIALYLPFQSEQIYTLLVTFVTAGFFMSFGFPVVGLAIGKVRGTWDRSEPTFLGRAGHVAGWLALVWVLAETVNVLWPRTGDPLVDWAPFIVTAVLFVVGLLIRAGLGLRARPEKAVPAEVNAEA</sequence>